<evidence type="ECO:0000256" key="2">
    <source>
        <dbReference type="ARBA" id="ARBA00022741"/>
    </source>
</evidence>
<dbReference type="KEGG" id="stai:STAIW_v1c01760"/>
<keyword evidence="4 9" id="KW-0347">Helicase</keyword>
<evidence type="ECO:0000256" key="1">
    <source>
        <dbReference type="ARBA" id="ARBA00007913"/>
    </source>
</evidence>
<gene>
    <name evidence="9" type="ORF">STAIW_v1c01760</name>
</gene>
<dbReference type="RefSeq" id="WP_020833992.1">
    <property type="nucleotide sequence ID" value="NC_021846.1"/>
</dbReference>
<evidence type="ECO:0000259" key="8">
    <source>
        <dbReference type="Pfam" id="PF13087"/>
    </source>
</evidence>
<keyword evidence="3" id="KW-0378">Hydrolase</keyword>
<organism evidence="9 10">
    <name type="scientific">Spiroplasma taiwanense CT-1</name>
    <dbReference type="NCBI Taxonomy" id="1276220"/>
    <lineage>
        <taxon>Bacteria</taxon>
        <taxon>Bacillati</taxon>
        <taxon>Mycoplasmatota</taxon>
        <taxon>Mollicutes</taxon>
        <taxon>Entomoplasmatales</taxon>
        <taxon>Spiroplasmataceae</taxon>
        <taxon>Spiroplasma</taxon>
    </lineage>
</organism>
<reference evidence="9 10" key="1">
    <citation type="journal article" date="2013" name="Genome Biol. Evol.">
        <title>Comparison of metabolic capacities and inference of gene content evolution in mosquito-associated Spiroplasma diminutum and S. taiwanense.</title>
        <authorList>
            <person name="Lo W.S."/>
            <person name="Ku C."/>
            <person name="Chen L.L."/>
            <person name="Chang T.H."/>
            <person name="Kuo C.H."/>
        </authorList>
    </citation>
    <scope>NUCLEOTIDE SEQUENCE [LARGE SCALE GENOMIC DNA]</scope>
    <source>
        <strain evidence="9">CT-1</strain>
    </source>
</reference>
<protein>
    <submittedName>
        <fullName evidence="9">Superfamily I DNA/RNA helicase</fullName>
    </submittedName>
</protein>
<dbReference type="EMBL" id="CP005074">
    <property type="protein sequence ID" value="AGR40853.1"/>
    <property type="molecule type" value="Genomic_DNA"/>
</dbReference>
<feature type="coiled-coil region" evidence="6">
    <location>
        <begin position="571"/>
        <end position="653"/>
    </location>
</feature>
<keyword evidence="10" id="KW-1185">Reference proteome</keyword>
<evidence type="ECO:0000256" key="6">
    <source>
        <dbReference type="SAM" id="Coils"/>
    </source>
</evidence>
<dbReference type="eggNOG" id="COG0507">
    <property type="taxonomic scope" value="Bacteria"/>
</dbReference>
<dbReference type="InterPro" id="IPR027417">
    <property type="entry name" value="P-loop_NTPase"/>
</dbReference>
<name>S5MAR6_9MOLU</name>
<dbReference type="Pfam" id="PF13087">
    <property type="entry name" value="AAA_12"/>
    <property type="match status" value="1"/>
</dbReference>
<evidence type="ECO:0000259" key="7">
    <source>
        <dbReference type="Pfam" id="PF13086"/>
    </source>
</evidence>
<feature type="domain" description="DNA2/NAM7 helicase helicase" evidence="7">
    <location>
        <begin position="461"/>
        <end position="629"/>
    </location>
</feature>
<dbReference type="SUPFAM" id="SSF52540">
    <property type="entry name" value="P-loop containing nucleoside triphosphate hydrolases"/>
    <property type="match status" value="1"/>
</dbReference>
<dbReference type="GO" id="GO:0016787">
    <property type="term" value="F:hydrolase activity"/>
    <property type="evidence" value="ECO:0007669"/>
    <property type="project" value="UniProtKB-KW"/>
</dbReference>
<accession>S5MAR6</accession>
<feature type="coiled-coil region" evidence="6">
    <location>
        <begin position="766"/>
        <end position="813"/>
    </location>
</feature>
<dbReference type="Gene3D" id="3.40.50.300">
    <property type="entry name" value="P-loop containing nucleotide triphosphate hydrolases"/>
    <property type="match status" value="3"/>
</dbReference>
<dbReference type="Proteomes" id="UP000014984">
    <property type="component" value="Chromosome"/>
</dbReference>
<dbReference type="AlphaFoldDB" id="S5MAR6"/>
<dbReference type="InterPro" id="IPR050534">
    <property type="entry name" value="Coronavir_polyprotein_1ab"/>
</dbReference>
<dbReference type="Pfam" id="PF13086">
    <property type="entry name" value="AAA_11"/>
    <property type="match status" value="2"/>
</dbReference>
<dbReference type="CDD" id="cd18808">
    <property type="entry name" value="SF1_C_Upf1"/>
    <property type="match status" value="1"/>
</dbReference>
<proteinExistence type="inferred from homology"/>
<dbReference type="InterPro" id="IPR041679">
    <property type="entry name" value="DNA2/NAM7-like_C"/>
</dbReference>
<evidence type="ECO:0000313" key="10">
    <source>
        <dbReference type="Proteomes" id="UP000014984"/>
    </source>
</evidence>
<sequence length="1280" mass="150025">MANIIENNNGKEIVLDFSFLQNVQFKENISGLDQIIEKLEIKGIISYNDFHNFLRNSLVKKAFLCLIDNKTRQLSKKDKTKETYDGIIRVELDSRNQSLLLNGTYLGFFVNIDSKNATLIISSIFLTRLKPIAQEFETVLNECQILLIRNQGQIKEEEILRRNILNSSTIQKIGRLISTFEEEKNNWNKYLEFSEDLLKIKRKRSLPYFNSILSTVLRIDINNSNSELHNFELHNLKSYTYKYLKLDSENILKKLNIQYDKKIVVCLEILVDDIEKLNKLKKMQDLSIVPFKFNRNISTTHELLKDIKEIFNFDFEKNHEVSQIVNLSTMIGVNETNLNFWNYWENKNIIIGSKKELEELLETNLEELKKWKIFKINFEIDENFNENLFSVKNNLDFLTSGYLAYTGIGEEVLIERGRQVLKRISEGNTKNPYLINYLFNTKLIELSENSNELYLKDFNFNLNKEQKDAVQKAINSKDIFLLQGPPGTGKTQVICEIIFQLSKLNRKILISSQNHEAIKNVIDRLPIGPNLNKIRLTNNIDFNSSLVNNFSPDRVLYNYYKSIGKKIFDDVNNDENLITEFQEIKNKLEELIISNKSYHKNNTQIRNIQKDIDEINRQINLINEKEINKIKRKNFIKENLLNINNLVDSLNEKEFISVLNFSEIIQEFFDSSIKFELYNYIFRYLKFNPEDFSNKISLLKEVVNEIFIKNEIFMEIKNIEKKVLNYKRQAEFDLANEEESRKKGLLQILNRDVKINELNQIFKNFISELTNQKNKLEVELISLSEKNIYEDSLSNLEIDKNKLLVVKNNLMENIGDGTRKLRELIKLINFKFNLDLGITDVDLEENLKKELIIIEKKLLESKKRKTDFSDIYKNITDYLSENYKISNSTLEELPTREFSIQMFKESQRYIQTVLDKLINVYSMTLTSSNIFRFSKDKISAKLGLEELNLKTMDVDVVIIDEASKATLLEILMPLVYGKSLILVGDYRQLPPILKLQNADIEEVNELFKKDYNYNDFYELLDFSVFKKLISANNKNVTSILKTQYRSHEQIMEIVNKFYDNQLRMETQVSEQKKHDLIISNSLKKEIINSRSSVYWIDSSYKKNNEINFEQGEEYSTSLFNDLEIELTNKILKKINEVVGEKNSMVKPSLAIISFYGLHVSKLKKFIKLSNFKNLNIVINTVDDFQGKEADYVIVNLVRNPKKLSSKTGREFLKKYERINVALSRARELLIIIGSERSVEDITVKIPTVGNPNLSNSYEVYSEIIAKLKFNNSFLIPIEID</sequence>
<dbReference type="CDD" id="cd17934">
    <property type="entry name" value="DEXXQc_Upf1-like"/>
    <property type="match status" value="1"/>
</dbReference>
<dbReference type="eggNOG" id="COG1112">
    <property type="taxonomic scope" value="Bacteria"/>
</dbReference>
<dbReference type="PATRIC" id="fig|1276220.3.peg.176"/>
<evidence type="ECO:0000256" key="5">
    <source>
        <dbReference type="ARBA" id="ARBA00022840"/>
    </source>
</evidence>
<evidence type="ECO:0000256" key="4">
    <source>
        <dbReference type="ARBA" id="ARBA00022806"/>
    </source>
</evidence>
<evidence type="ECO:0000313" key="9">
    <source>
        <dbReference type="EMBL" id="AGR40853.1"/>
    </source>
</evidence>
<dbReference type="InterPro" id="IPR047187">
    <property type="entry name" value="SF1_C_Upf1"/>
</dbReference>
<dbReference type="PANTHER" id="PTHR43788">
    <property type="entry name" value="DNA2/NAM7 HELICASE FAMILY MEMBER"/>
    <property type="match status" value="1"/>
</dbReference>
<dbReference type="GO" id="GO:0005524">
    <property type="term" value="F:ATP binding"/>
    <property type="evidence" value="ECO:0007669"/>
    <property type="project" value="UniProtKB-KW"/>
</dbReference>
<dbReference type="PANTHER" id="PTHR43788:SF8">
    <property type="entry name" value="DNA-BINDING PROTEIN SMUBP-2"/>
    <property type="match status" value="1"/>
</dbReference>
<dbReference type="OrthoDB" id="9757917at2"/>
<feature type="domain" description="DNA2/NAM7 helicase-like C-terminal" evidence="8">
    <location>
        <begin position="1021"/>
        <end position="1235"/>
    </location>
</feature>
<dbReference type="HOGENOM" id="CLU_263061_0_0_14"/>
<dbReference type="InterPro" id="IPR041677">
    <property type="entry name" value="DNA2/NAM7_AAA_11"/>
</dbReference>
<keyword evidence="6" id="KW-0175">Coiled coil</keyword>
<dbReference type="GO" id="GO:0043139">
    <property type="term" value="F:5'-3' DNA helicase activity"/>
    <property type="evidence" value="ECO:0007669"/>
    <property type="project" value="TreeGrafter"/>
</dbReference>
<keyword evidence="5" id="KW-0067">ATP-binding</keyword>
<evidence type="ECO:0000256" key="3">
    <source>
        <dbReference type="ARBA" id="ARBA00022801"/>
    </source>
</evidence>
<comment type="similarity">
    <text evidence="1">Belongs to the DNA2/NAM7 helicase family.</text>
</comment>
<feature type="domain" description="DNA2/NAM7 helicase helicase" evidence="7">
    <location>
        <begin position="947"/>
        <end position="993"/>
    </location>
</feature>
<keyword evidence="2" id="KW-0547">Nucleotide-binding</keyword>
<dbReference type="STRING" id="1276220.STAIW_v1c01760"/>